<keyword evidence="4" id="KW-1185">Reference proteome</keyword>
<name>A0A4R2Q7M4_9RHOB</name>
<dbReference type="PANTHER" id="PTHR42941">
    <property type="entry name" value="SLL1037 PROTEIN"/>
    <property type="match status" value="1"/>
</dbReference>
<organism evidence="3 4">
    <name type="scientific">Rhodovulum marinum</name>
    <dbReference type="NCBI Taxonomy" id="320662"/>
    <lineage>
        <taxon>Bacteria</taxon>
        <taxon>Pseudomonadati</taxon>
        <taxon>Pseudomonadota</taxon>
        <taxon>Alphaproteobacteria</taxon>
        <taxon>Rhodobacterales</taxon>
        <taxon>Paracoccaceae</taxon>
        <taxon>Rhodovulum</taxon>
    </lineage>
</organism>
<protein>
    <submittedName>
        <fullName evidence="3">TRAP-type uncharacterized transport system substrate-binding protein</fullName>
    </submittedName>
</protein>
<proteinExistence type="predicted"/>
<keyword evidence="1" id="KW-1133">Transmembrane helix</keyword>
<feature type="transmembrane region" description="Helical" evidence="1">
    <location>
        <begin position="318"/>
        <end position="342"/>
    </location>
</feature>
<evidence type="ECO:0000259" key="2">
    <source>
        <dbReference type="PROSITE" id="PS51393"/>
    </source>
</evidence>
<dbReference type="GO" id="GO:0016702">
    <property type="term" value="F:oxidoreductase activity, acting on single donors with incorporation of molecular oxygen, incorporation of two atoms of oxygen"/>
    <property type="evidence" value="ECO:0007669"/>
    <property type="project" value="InterPro"/>
</dbReference>
<reference evidence="3 4" key="1">
    <citation type="submission" date="2019-03" db="EMBL/GenBank/DDBJ databases">
        <title>Genomic Encyclopedia of Type Strains, Phase IV (KMG-IV): sequencing the most valuable type-strain genomes for metagenomic binning, comparative biology and taxonomic classification.</title>
        <authorList>
            <person name="Goeker M."/>
        </authorList>
    </citation>
    <scope>NUCLEOTIDE SEQUENCE [LARGE SCALE GENOMIC DNA]</scope>
    <source>
        <strain evidence="3 4">DSM 18063</strain>
    </source>
</reference>
<accession>A0A4R2Q7M4</accession>
<dbReference type="RefSeq" id="WP_132460180.1">
    <property type="nucleotide sequence ID" value="NZ_SLXP01000001.1"/>
</dbReference>
<keyword evidence="1" id="KW-0812">Transmembrane</keyword>
<dbReference type="Proteomes" id="UP000294835">
    <property type="component" value="Unassembled WGS sequence"/>
</dbReference>
<evidence type="ECO:0000313" key="4">
    <source>
        <dbReference type="Proteomes" id="UP000294835"/>
    </source>
</evidence>
<dbReference type="SUPFAM" id="SSF53850">
    <property type="entry name" value="Periplasmic binding protein-like II"/>
    <property type="match status" value="1"/>
</dbReference>
<gene>
    <name evidence="3" type="ORF">EV662_101110</name>
</gene>
<dbReference type="PROSITE" id="PS51393">
    <property type="entry name" value="LIPOXYGENASE_3"/>
    <property type="match status" value="1"/>
</dbReference>
<keyword evidence="1" id="KW-0472">Membrane</keyword>
<comment type="caution">
    <text evidence="3">The sequence shown here is derived from an EMBL/GenBank/DDBJ whole genome shotgun (WGS) entry which is preliminary data.</text>
</comment>
<dbReference type="Gene3D" id="3.40.190.10">
    <property type="entry name" value="Periplasmic binding protein-like II"/>
    <property type="match status" value="2"/>
</dbReference>
<dbReference type="InterPro" id="IPR013819">
    <property type="entry name" value="LipOase_C"/>
</dbReference>
<sequence length="425" mass="45318">MRVVIGVLSIVLALAAMWVLSRDLLPPKEVRLAAGAPGGGYWAIAERYRDRLARDGIRLEIIESTGSVGNAELLRGGAADVALLQGGVAPPGGVESLGAMFLEPMFFFARRGAELPANPGRWAGLRVAAGGAGSGTAAAFDGLERAAGLAPGAVTRLALGGAQAADALRTGAADIAVFVAPLSAPYLAPLFVDPGVVLMRLDHMTALSRRMIQTEVITLPAAGIDFDPVVPPDDLRMLAMVAQLVARDDLHPSLVDRLAMAARGIHSGADAITPAGRFPAAEPGPLPMNAYAATLIREGPSSLQDVLPYWVVAQVNRFAILLLPLVFIAVPLIRALPGLYAWQMRRRVFRYYRAIREIDMDARAAASHDRLEALVQALDGIDAELARLSLPPPYRDRAYTAQIHINLVRQRIEARLDRMAPRAAD</sequence>
<dbReference type="AlphaFoldDB" id="A0A4R2Q7M4"/>
<dbReference type="GO" id="GO:0046872">
    <property type="term" value="F:metal ion binding"/>
    <property type="evidence" value="ECO:0007669"/>
    <property type="project" value="InterPro"/>
</dbReference>
<feature type="domain" description="Lipoxygenase" evidence="2">
    <location>
        <begin position="1"/>
        <end position="100"/>
    </location>
</feature>
<dbReference type="InterPro" id="IPR011852">
    <property type="entry name" value="TRAP_TAXI"/>
</dbReference>
<dbReference type="EMBL" id="SLXP01000001">
    <property type="protein sequence ID" value="TCP44024.1"/>
    <property type="molecule type" value="Genomic_DNA"/>
</dbReference>
<dbReference type="OrthoDB" id="237270at2"/>
<evidence type="ECO:0000313" key="3">
    <source>
        <dbReference type="EMBL" id="TCP44024.1"/>
    </source>
</evidence>
<evidence type="ECO:0000256" key="1">
    <source>
        <dbReference type="SAM" id="Phobius"/>
    </source>
</evidence>
<dbReference type="PANTHER" id="PTHR42941:SF1">
    <property type="entry name" value="SLL1037 PROTEIN"/>
    <property type="match status" value="1"/>
</dbReference>